<protein>
    <submittedName>
        <fullName evidence="2">Uncharacterized protein</fullName>
    </submittedName>
</protein>
<feature type="compositionally biased region" description="Basic and acidic residues" evidence="1">
    <location>
        <begin position="51"/>
        <end position="65"/>
    </location>
</feature>
<feature type="region of interest" description="Disordered" evidence="1">
    <location>
        <begin position="44"/>
        <end position="136"/>
    </location>
</feature>
<proteinExistence type="predicted"/>
<feature type="compositionally biased region" description="Basic and acidic residues" evidence="1">
    <location>
        <begin position="1"/>
        <end position="11"/>
    </location>
</feature>
<name>A0A022Q2Z7_ERYGU</name>
<evidence type="ECO:0000313" key="3">
    <source>
        <dbReference type="Proteomes" id="UP000030748"/>
    </source>
</evidence>
<organism evidence="2 3">
    <name type="scientific">Erythranthe guttata</name>
    <name type="common">Yellow monkey flower</name>
    <name type="synonym">Mimulus guttatus</name>
    <dbReference type="NCBI Taxonomy" id="4155"/>
    <lineage>
        <taxon>Eukaryota</taxon>
        <taxon>Viridiplantae</taxon>
        <taxon>Streptophyta</taxon>
        <taxon>Embryophyta</taxon>
        <taxon>Tracheophyta</taxon>
        <taxon>Spermatophyta</taxon>
        <taxon>Magnoliopsida</taxon>
        <taxon>eudicotyledons</taxon>
        <taxon>Gunneridae</taxon>
        <taxon>Pentapetalae</taxon>
        <taxon>asterids</taxon>
        <taxon>lamiids</taxon>
        <taxon>Lamiales</taxon>
        <taxon>Phrymaceae</taxon>
        <taxon>Erythranthe</taxon>
    </lineage>
</organism>
<sequence>FVDGDVEKDSESDGEEAEDEEDIVDQINDTSVINLESLSLVKEGEDNLVEDASKEADQTENKDEGNDTQAEAEAEDDSEEEEEDDPELIKSLTKQRQKAIKAAHGRRRVVTSRNSYKDKGGKSSQNSKLHKQLSSW</sequence>
<gene>
    <name evidence="2" type="ORF">MIMGU_mgv1a0228111mg</name>
</gene>
<feature type="compositionally biased region" description="Basic residues" evidence="1">
    <location>
        <begin position="93"/>
        <end position="110"/>
    </location>
</feature>
<reference evidence="2 3" key="1">
    <citation type="journal article" date="2013" name="Proc. Natl. Acad. Sci. U.S.A.">
        <title>Fine-scale variation in meiotic recombination in Mimulus inferred from population shotgun sequencing.</title>
        <authorList>
            <person name="Hellsten U."/>
            <person name="Wright K.M."/>
            <person name="Jenkins J."/>
            <person name="Shu S."/>
            <person name="Yuan Y."/>
            <person name="Wessler S.R."/>
            <person name="Schmutz J."/>
            <person name="Willis J.H."/>
            <person name="Rokhsar D.S."/>
        </authorList>
    </citation>
    <scope>NUCLEOTIDE SEQUENCE [LARGE SCALE GENOMIC DNA]</scope>
    <source>
        <strain evidence="3">cv. DUN x IM62</strain>
    </source>
</reference>
<feature type="compositionally biased region" description="Acidic residues" evidence="1">
    <location>
        <begin position="12"/>
        <end position="24"/>
    </location>
</feature>
<evidence type="ECO:0000313" key="2">
    <source>
        <dbReference type="EMBL" id="EYU22366.1"/>
    </source>
</evidence>
<feature type="non-terminal residue" evidence="2">
    <location>
        <position position="1"/>
    </location>
</feature>
<evidence type="ECO:0000256" key="1">
    <source>
        <dbReference type="SAM" id="MobiDB-lite"/>
    </source>
</evidence>
<dbReference type="STRING" id="4155.A0A022Q2Z7"/>
<accession>A0A022Q2Z7</accession>
<feature type="compositionally biased region" description="Acidic residues" evidence="1">
    <location>
        <begin position="70"/>
        <end position="86"/>
    </location>
</feature>
<dbReference type="AlphaFoldDB" id="A0A022Q2Z7"/>
<dbReference type="EMBL" id="KI632203">
    <property type="protein sequence ID" value="EYU22366.1"/>
    <property type="molecule type" value="Genomic_DNA"/>
</dbReference>
<keyword evidence="3" id="KW-1185">Reference proteome</keyword>
<dbReference type="Proteomes" id="UP000030748">
    <property type="component" value="Unassembled WGS sequence"/>
</dbReference>
<feature type="region of interest" description="Disordered" evidence="1">
    <location>
        <begin position="1"/>
        <end position="30"/>
    </location>
</feature>
<feature type="compositionally biased region" description="Polar residues" evidence="1">
    <location>
        <begin position="122"/>
        <end position="136"/>
    </location>
</feature>